<dbReference type="Gene3D" id="3.40.109.10">
    <property type="entry name" value="NADH Oxidase"/>
    <property type="match status" value="1"/>
</dbReference>
<dbReference type="InterPro" id="IPR052544">
    <property type="entry name" value="Bacteriocin_Proc_Enz"/>
</dbReference>
<evidence type="ECO:0008006" key="3">
    <source>
        <dbReference type="Google" id="ProtNLM"/>
    </source>
</evidence>
<dbReference type="PANTHER" id="PTHR43745">
    <property type="entry name" value="NITROREDUCTASE MJ1384-RELATED"/>
    <property type="match status" value="1"/>
</dbReference>
<proteinExistence type="predicted"/>
<dbReference type="EMBL" id="PUJV01000039">
    <property type="protein sequence ID" value="NHB98552.1"/>
    <property type="molecule type" value="Genomic_DNA"/>
</dbReference>
<dbReference type="Proteomes" id="UP000547931">
    <property type="component" value="Unassembled WGS sequence"/>
</dbReference>
<evidence type="ECO:0000313" key="2">
    <source>
        <dbReference type="Proteomes" id="UP000547931"/>
    </source>
</evidence>
<gene>
    <name evidence="1" type="ORF">C5470_20225</name>
</gene>
<evidence type="ECO:0000313" key="1">
    <source>
        <dbReference type="EMBL" id="NHB98552.1"/>
    </source>
</evidence>
<protein>
    <recommendedName>
        <fullName evidence="3">Nitroreductase domain-containing protein</fullName>
    </recommendedName>
</protein>
<reference evidence="1 2" key="1">
    <citation type="submission" date="2018-02" db="EMBL/GenBank/DDBJ databases">
        <authorList>
            <person name="Machado R.A."/>
        </authorList>
    </citation>
    <scope>NUCLEOTIDE SEQUENCE [LARGE SCALE GENOMIC DNA]</scope>
    <source>
        <strain evidence="1 2">DSM 23271</strain>
    </source>
</reference>
<dbReference type="GO" id="GO:0016491">
    <property type="term" value="F:oxidoreductase activity"/>
    <property type="evidence" value="ECO:0007669"/>
    <property type="project" value="InterPro"/>
</dbReference>
<sequence length="268" mass="31068">MFITMTYIDNKTYCDLFSYISHEVEHNIEVFYKSTTLPKWNGKVLGINENVPIELLKKIEFSNMDFSLGLSLPELNMPERKKAIRRPPSCRSFSDKKIDYQLLLECLSNAMTSDYNGRREYSSAGGLYATEIFIAIDSHCIFNAPENLKSGYYYLDNNMGKLVLISEMDSCELKSYIMSDDSYFKSSSFQVITVINTPKSIFKYKERGFRNSMIEIGAIHHILREVFSDKNIYSCESAEFDDHRLLCGLKLNPRVFKPILVQHFGYKK</sequence>
<name>A0A7X5TNN2_9GAMM</name>
<dbReference type="AlphaFoldDB" id="A0A7X5TNN2"/>
<accession>A0A7X5TNN2</accession>
<comment type="caution">
    <text evidence="1">The sequence shown here is derived from an EMBL/GenBank/DDBJ whole genome shotgun (WGS) entry which is preliminary data.</text>
</comment>
<keyword evidence="2" id="KW-1185">Reference proteome</keyword>
<organism evidence="1 2">
    <name type="scientific">Photorhabdus stackebrandtii</name>
    <dbReference type="NCBI Taxonomy" id="1123042"/>
    <lineage>
        <taxon>Bacteria</taxon>
        <taxon>Pseudomonadati</taxon>
        <taxon>Pseudomonadota</taxon>
        <taxon>Gammaproteobacteria</taxon>
        <taxon>Enterobacterales</taxon>
        <taxon>Morganellaceae</taxon>
        <taxon>Photorhabdus</taxon>
    </lineage>
</organism>
<dbReference type="PANTHER" id="PTHR43745:SF2">
    <property type="entry name" value="NITROREDUCTASE MJ1384-RELATED"/>
    <property type="match status" value="1"/>
</dbReference>
<dbReference type="InterPro" id="IPR000415">
    <property type="entry name" value="Nitroreductase-like"/>
</dbReference>